<dbReference type="AlphaFoldDB" id="A0A6P2SDZ3"/>
<protein>
    <submittedName>
        <fullName evidence="1">Uncharacterized protein</fullName>
    </submittedName>
</protein>
<name>A0A6P2SDZ3_BURL3</name>
<sequence>MIHSDVVGPSDSPETSGISTTFSAVARSRCAQPVVGHPAESYAENWSFPGLLV</sequence>
<evidence type="ECO:0000313" key="2">
    <source>
        <dbReference type="Proteomes" id="UP000494218"/>
    </source>
</evidence>
<proteinExistence type="predicted"/>
<accession>A0A6P2SDZ3</accession>
<reference evidence="1 2" key="1">
    <citation type="submission" date="2019-09" db="EMBL/GenBank/DDBJ databases">
        <authorList>
            <person name="Depoorter E."/>
        </authorList>
    </citation>
    <scope>NUCLEOTIDE SEQUENCE [LARGE SCALE GENOMIC DNA]</scope>
    <source>
        <strain evidence="1">LMG 23254</strain>
    </source>
</reference>
<dbReference type="Proteomes" id="UP000494218">
    <property type="component" value="Unassembled WGS sequence"/>
</dbReference>
<gene>
    <name evidence="1" type="ORF">BLA23254_07059</name>
</gene>
<dbReference type="EMBL" id="CABVPW010000050">
    <property type="protein sequence ID" value="VWC42176.1"/>
    <property type="molecule type" value="Genomic_DNA"/>
</dbReference>
<evidence type="ECO:0000313" key="1">
    <source>
        <dbReference type="EMBL" id="VWC42176.1"/>
    </source>
</evidence>
<organism evidence="1 2">
    <name type="scientific">Burkholderia lata (strain ATCC 17760 / DSM 23089 / LMG 22485 / NCIMB 9086 / R18194 / 383)</name>
    <dbReference type="NCBI Taxonomy" id="482957"/>
    <lineage>
        <taxon>Bacteria</taxon>
        <taxon>Pseudomonadati</taxon>
        <taxon>Pseudomonadota</taxon>
        <taxon>Betaproteobacteria</taxon>
        <taxon>Burkholderiales</taxon>
        <taxon>Burkholderiaceae</taxon>
        <taxon>Burkholderia</taxon>
        <taxon>Burkholderia cepacia complex</taxon>
    </lineage>
</organism>